<sequence length="129" mass="15025">MQQTTLMSTLIKERRTRRRKAICINTPTPGQLLNEVCHILDLNPNDVKSGRRFTRLVKGKSMFLYLGRSFGFQIADMGRLVKMNHSSVLYHLNGYDDLLDKSKMYYDGNLAQEVRLMKDKLRSRLINCL</sequence>
<dbReference type="GO" id="GO:0043565">
    <property type="term" value="F:sequence-specific DNA binding"/>
    <property type="evidence" value="ECO:0007669"/>
    <property type="project" value="InterPro"/>
</dbReference>
<name>A0A0F9GLC2_9ZZZZ</name>
<dbReference type="SUPFAM" id="SSF48295">
    <property type="entry name" value="TrpR-like"/>
    <property type="match status" value="1"/>
</dbReference>
<dbReference type="InterPro" id="IPR010921">
    <property type="entry name" value="Trp_repressor/repl_initiator"/>
</dbReference>
<evidence type="ECO:0000313" key="1">
    <source>
        <dbReference type="EMBL" id="KKL63947.1"/>
    </source>
</evidence>
<gene>
    <name evidence="1" type="ORF">LCGC14_2170020</name>
</gene>
<dbReference type="EMBL" id="LAZR01027997">
    <property type="protein sequence ID" value="KKL63947.1"/>
    <property type="molecule type" value="Genomic_DNA"/>
</dbReference>
<comment type="caution">
    <text evidence="1">The sequence shown here is derived from an EMBL/GenBank/DDBJ whole genome shotgun (WGS) entry which is preliminary data.</text>
</comment>
<evidence type="ECO:0008006" key="2">
    <source>
        <dbReference type="Google" id="ProtNLM"/>
    </source>
</evidence>
<protein>
    <recommendedName>
        <fullName evidence="2">Chromosomal replication initiator DnaA C-terminal domain-containing protein</fullName>
    </recommendedName>
</protein>
<reference evidence="1" key="1">
    <citation type="journal article" date="2015" name="Nature">
        <title>Complex archaea that bridge the gap between prokaryotes and eukaryotes.</title>
        <authorList>
            <person name="Spang A."/>
            <person name="Saw J.H."/>
            <person name="Jorgensen S.L."/>
            <person name="Zaremba-Niedzwiedzka K."/>
            <person name="Martijn J."/>
            <person name="Lind A.E."/>
            <person name="van Eijk R."/>
            <person name="Schleper C."/>
            <person name="Guy L."/>
            <person name="Ettema T.J."/>
        </authorList>
    </citation>
    <scope>NUCLEOTIDE SEQUENCE</scope>
</reference>
<dbReference type="AlphaFoldDB" id="A0A0F9GLC2"/>
<organism evidence="1">
    <name type="scientific">marine sediment metagenome</name>
    <dbReference type="NCBI Taxonomy" id="412755"/>
    <lineage>
        <taxon>unclassified sequences</taxon>
        <taxon>metagenomes</taxon>
        <taxon>ecological metagenomes</taxon>
    </lineage>
</organism>
<proteinExistence type="predicted"/>
<accession>A0A0F9GLC2</accession>
<dbReference type="Gene3D" id="1.10.1750.10">
    <property type="match status" value="1"/>
</dbReference>